<dbReference type="STRING" id="1538553.JT25_010500"/>
<evidence type="ECO:0000259" key="1">
    <source>
        <dbReference type="Pfam" id="PF14534"/>
    </source>
</evidence>
<gene>
    <name evidence="2" type="ORF">JT25_010500</name>
</gene>
<dbReference type="InterPro" id="IPR027843">
    <property type="entry name" value="DUF4440"/>
</dbReference>
<reference evidence="2 3" key="1">
    <citation type="journal article" date="2015" name="Environ. Microbiol.">
        <title>Methane oxidation coupled to nitrate reduction under hypoxia by the Gammaproteobacterium Methylomonas denitrificans, sp. nov. type strain FJG1.</title>
        <authorList>
            <person name="Kits K.D."/>
            <person name="Klotz M.G."/>
            <person name="Stein L.Y."/>
        </authorList>
    </citation>
    <scope>NUCLEOTIDE SEQUENCE [LARGE SCALE GENOMIC DNA]</scope>
    <source>
        <strain evidence="2 3">FJG1</strain>
    </source>
</reference>
<dbReference type="Pfam" id="PF14534">
    <property type="entry name" value="DUF4440"/>
    <property type="match status" value="1"/>
</dbReference>
<dbReference type="InterPro" id="IPR032710">
    <property type="entry name" value="NTF2-like_dom_sf"/>
</dbReference>
<dbReference type="KEGG" id="mdn:JT25_010500"/>
<name>A0A126T492_9GAMM</name>
<organism evidence="2 3">
    <name type="scientific">Methylomonas denitrificans</name>
    <dbReference type="NCBI Taxonomy" id="1538553"/>
    <lineage>
        <taxon>Bacteria</taxon>
        <taxon>Pseudomonadati</taxon>
        <taxon>Pseudomonadota</taxon>
        <taxon>Gammaproteobacteria</taxon>
        <taxon>Methylococcales</taxon>
        <taxon>Methylococcaceae</taxon>
        <taxon>Methylomonas</taxon>
    </lineage>
</organism>
<dbReference type="OrthoDB" id="1633822at2"/>
<evidence type="ECO:0000313" key="3">
    <source>
        <dbReference type="Proteomes" id="UP000030512"/>
    </source>
</evidence>
<keyword evidence="3" id="KW-1185">Reference proteome</keyword>
<proteinExistence type="predicted"/>
<dbReference type="Gene3D" id="3.10.450.50">
    <property type="match status" value="1"/>
</dbReference>
<dbReference type="SUPFAM" id="SSF54427">
    <property type="entry name" value="NTF2-like"/>
    <property type="match status" value="1"/>
</dbReference>
<evidence type="ECO:0000313" key="2">
    <source>
        <dbReference type="EMBL" id="AMK76911.1"/>
    </source>
</evidence>
<dbReference type="EMBL" id="CP014476">
    <property type="protein sequence ID" value="AMK76911.1"/>
    <property type="molecule type" value="Genomic_DNA"/>
</dbReference>
<dbReference type="AlphaFoldDB" id="A0A126T492"/>
<sequence length="132" mass="14393">MAYQPLKQMIEAADKAITEEDFDSLMAFYADDATLVIKPGLITTGKEQIHKAFLAIVEYFNHSLVVKQGAMQVIQGGNTALVIMETVLETVDAAGVASSMSRRATYVFREDPAGKWLCVIDNSYGTELLGAL</sequence>
<protein>
    <submittedName>
        <fullName evidence="2">DUF4440 domain-containing protein</fullName>
    </submittedName>
</protein>
<dbReference type="RefSeq" id="WP_062328520.1">
    <property type="nucleotide sequence ID" value="NZ_CP014476.1"/>
</dbReference>
<accession>A0A126T492</accession>
<feature type="domain" description="DUF4440" evidence="1">
    <location>
        <begin position="7"/>
        <end position="117"/>
    </location>
</feature>
<dbReference type="Proteomes" id="UP000030512">
    <property type="component" value="Chromosome"/>
</dbReference>